<reference evidence="1 2" key="1">
    <citation type="submission" date="2024-08" db="EMBL/GenBank/DDBJ databases">
        <authorList>
            <person name="Feng Z."/>
            <person name="Ronholm J."/>
        </authorList>
    </citation>
    <scope>NUCLEOTIDE SEQUENCE [LARGE SCALE GENOMIC DNA]</scope>
    <source>
        <strain evidence="1 2">4-AB0-8</strain>
    </source>
</reference>
<evidence type="ECO:0000313" key="2">
    <source>
        <dbReference type="Proteomes" id="UP001567350"/>
    </source>
</evidence>
<protein>
    <submittedName>
        <fullName evidence="1">Uncharacterized protein</fullName>
    </submittedName>
</protein>
<organism evidence="1 2">
    <name type="scientific">Comamonas jiangduensis</name>
    <dbReference type="NCBI Taxonomy" id="1194168"/>
    <lineage>
        <taxon>Bacteria</taxon>
        <taxon>Pseudomonadati</taxon>
        <taxon>Pseudomonadota</taxon>
        <taxon>Betaproteobacteria</taxon>
        <taxon>Burkholderiales</taxon>
        <taxon>Comamonadaceae</taxon>
        <taxon>Comamonas</taxon>
    </lineage>
</organism>
<name>A0ABV4IEB1_9BURK</name>
<gene>
    <name evidence="1" type="ORF">ACBP88_04740</name>
</gene>
<evidence type="ECO:0000313" key="1">
    <source>
        <dbReference type="EMBL" id="MEZ2738777.1"/>
    </source>
</evidence>
<keyword evidence="2" id="KW-1185">Reference proteome</keyword>
<dbReference type="RefSeq" id="WP_370890853.1">
    <property type="nucleotide sequence ID" value="NZ_JBGJLR010000003.1"/>
</dbReference>
<proteinExistence type="predicted"/>
<sequence>MLDISPESELIHRYSGDLLLPTIFIKNKKEQHASKPDSQALNPKHGVKWLSDIEKFFSAAHAQRRILLVNPCGVREA</sequence>
<dbReference type="EMBL" id="JBGJLR010000003">
    <property type="protein sequence ID" value="MEZ2738777.1"/>
    <property type="molecule type" value="Genomic_DNA"/>
</dbReference>
<accession>A0ABV4IEB1</accession>
<comment type="caution">
    <text evidence="1">The sequence shown here is derived from an EMBL/GenBank/DDBJ whole genome shotgun (WGS) entry which is preliminary data.</text>
</comment>
<dbReference type="Proteomes" id="UP001567350">
    <property type="component" value="Unassembled WGS sequence"/>
</dbReference>